<keyword evidence="4" id="KW-0067">ATP-binding</keyword>
<dbReference type="GO" id="GO:0034040">
    <property type="term" value="F:ATPase-coupled lipid transmembrane transporter activity"/>
    <property type="evidence" value="ECO:0007669"/>
    <property type="project" value="TreeGrafter"/>
</dbReference>
<keyword evidence="6 7" id="KW-0472">Membrane</keyword>
<dbReference type="SMART" id="SM00382">
    <property type="entry name" value="AAA"/>
    <property type="match status" value="1"/>
</dbReference>
<evidence type="ECO:0000256" key="1">
    <source>
        <dbReference type="ARBA" id="ARBA00004651"/>
    </source>
</evidence>
<feature type="transmembrane region" description="Helical" evidence="7">
    <location>
        <begin position="129"/>
        <end position="152"/>
    </location>
</feature>
<evidence type="ECO:0000256" key="4">
    <source>
        <dbReference type="ARBA" id="ARBA00022840"/>
    </source>
</evidence>
<keyword evidence="5 7" id="KW-1133">Transmembrane helix</keyword>
<feature type="transmembrane region" description="Helical" evidence="7">
    <location>
        <begin position="236"/>
        <end position="256"/>
    </location>
</feature>
<comment type="subcellular location">
    <subcellularLocation>
        <location evidence="1">Cell membrane</location>
        <topology evidence="1">Multi-pass membrane protein</topology>
    </subcellularLocation>
</comment>
<dbReference type="PANTHER" id="PTHR24221">
    <property type="entry name" value="ATP-BINDING CASSETTE SUB-FAMILY B"/>
    <property type="match status" value="1"/>
</dbReference>
<dbReference type="GO" id="GO:0005524">
    <property type="term" value="F:ATP binding"/>
    <property type="evidence" value="ECO:0007669"/>
    <property type="project" value="UniProtKB-KW"/>
</dbReference>
<dbReference type="InterPro" id="IPR036640">
    <property type="entry name" value="ABC1_TM_sf"/>
</dbReference>
<dbReference type="SUPFAM" id="SSF90123">
    <property type="entry name" value="ABC transporter transmembrane region"/>
    <property type="match status" value="1"/>
</dbReference>
<dbReference type="Proteomes" id="UP000005309">
    <property type="component" value="Unassembled WGS sequence"/>
</dbReference>
<comment type="caution">
    <text evidence="10">The sequence shown here is derived from an EMBL/GenBank/DDBJ whole genome shotgun (WGS) entry which is preliminary data.</text>
</comment>
<dbReference type="HOGENOM" id="CLU_000604_84_9_9"/>
<keyword evidence="11" id="KW-1185">Reference proteome</keyword>
<feature type="domain" description="ABC transmembrane type-1" evidence="9">
    <location>
        <begin position="21"/>
        <end position="265"/>
    </location>
</feature>
<organism evidence="10 11">
    <name type="scientific">Selenomonas flueggei ATCC 43531</name>
    <dbReference type="NCBI Taxonomy" id="638302"/>
    <lineage>
        <taxon>Bacteria</taxon>
        <taxon>Bacillati</taxon>
        <taxon>Bacillota</taxon>
        <taxon>Negativicutes</taxon>
        <taxon>Selenomonadales</taxon>
        <taxon>Selenomonadaceae</taxon>
        <taxon>Selenomonas</taxon>
    </lineage>
</organism>
<proteinExistence type="predicted"/>
<dbReference type="CDD" id="cd03228">
    <property type="entry name" value="ABCC_MRP_Like"/>
    <property type="match status" value="1"/>
</dbReference>
<dbReference type="Pfam" id="PF00005">
    <property type="entry name" value="ABC_tran"/>
    <property type="match status" value="1"/>
</dbReference>
<dbReference type="InterPro" id="IPR039421">
    <property type="entry name" value="Type_1_exporter"/>
</dbReference>
<dbReference type="Gene3D" id="3.40.50.300">
    <property type="entry name" value="P-loop containing nucleotide triphosphate hydrolases"/>
    <property type="match status" value="1"/>
</dbReference>
<evidence type="ECO:0000313" key="11">
    <source>
        <dbReference type="Proteomes" id="UP000005309"/>
    </source>
</evidence>
<dbReference type="GO" id="GO:0016887">
    <property type="term" value="F:ATP hydrolysis activity"/>
    <property type="evidence" value="ECO:0007669"/>
    <property type="project" value="InterPro"/>
</dbReference>
<sequence length="538" mass="57709">MMTAMLFRLLSIAAPAAALPALLAGFLAAAAGIALIASAAWIIASAALAPPLSSLALAITCVRACGIGRAVFRYLERLLSHRLAFGCYEALQQATYRRSAAVIPMREGNVCEGEFLHDLLMGCETLRDFYLRAVPPPLIALALVLLTCAALLPLSIPAAAAVFLLFLLHLSLPLFLCETELRVQSTDYRSSLLDQLDGRTELRAAGSTQHAQAVLDEAAARFQRERTARGRRREQLFTLLDVLRIIVWIAAIILLIPRVTEGMLTGIQYAVWVLALETVLAELRPIPPAVLGAQESVRAARHILPSSRERTQPVPIAPPSETPANTPLIEAKHLVFGYHTDIPIVQNLSLTICRGEHTAIIGESGAGKTTLASLLLRLWEPDAGTISYDGVPHTKLSPEASRAYFGAALQGSWLFSASIRDNFLRLRGDISEAAIWHALETAQLADIVRALPAGLDEPLGMNASRLSGGQRSRLLTALALAGDAPILLLDEPTAGLDAACGARLITSVLADADARGATLIVITHDLPLLNQMKQVIKL</sequence>
<dbReference type="GO" id="GO:0005886">
    <property type="term" value="C:plasma membrane"/>
    <property type="evidence" value="ECO:0007669"/>
    <property type="project" value="UniProtKB-SubCell"/>
</dbReference>
<keyword evidence="2 7" id="KW-0812">Transmembrane</keyword>
<evidence type="ECO:0000256" key="5">
    <source>
        <dbReference type="ARBA" id="ARBA00022989"/>
    </source>
</evidence>
<feature type="transmembrane region" description="Helical" evidence="7">
    <location>
        <begin position="158"/>
        <end position="176"/>
    </location>
</feature>
<dbReference type="STRING" id="638302.HMPREF0908_1147"/>
<dbReference type="InterPro" id="IPR027417">
    <property type="entry name" value="P-loop_NTPase"/>
</dbReference>
<dbReference type="PROSITE" id="PS50929">
    <property type="entry name" value="ABC_TM1F"/>
    <property type="match status" value="1"/>
</dbReference>
<dbReference type="eggNOG" id="COG4987">
    <property type="taxonomic scope" value="Bacteria"/>
</dbReference>
<reference evidence="10 11" key="1">
    <citation type="submission" date="2009-04" db="EMBL/GenBank/DDBJ databases">
        <authorList>
            <person name="Qin X."/>
            <person name="Bachman B."/>
            <person name="Battles P."/>
            <person name="Bell A."/>
            <person name="Bess C."/>
            <person name="Bickham C."/>
            <person name="Chaboub L."/>
            <person name="Chen D."/>
            <person name="Coyle M."/>
            <person name="Deiros D.R."/>
            <person name="Dinh H."/>
            <person name="Forbes L."/>
            <person name="Fowler G."/>
            <person name="Francisco L."/>
            <person name="Fu Q."/>
            <person name="Gubbala S."/>
            <person name="Hale W."/>
            <person name="Han Y."/>
            <person name="Hemphill L."/>
            <person name="Highlander S.K."/>
            <person name="Hirani K."/>
            <person name="Hogues M."/>
            <person name="Jackson L."/>
            <person name="Jakkamsetti A."/>
            <person name="Javaid M."/>
            <person name="Jiang H."/>
            <person name="Korchina V."/>
            <person name="Kovar C."/>
            <person name="Lara F."/>
            <person name="Lee S."/>
            <person name="Mata R."/>
            <person name="Mathew T."/>
            <person name="Moen C."/>
            <person name="Morales K."/>
            <person name="Munidasa M."/>
            <person name="Nazareth L."/>
            <person name="Ngo R."/>
            <person name="Nguyen L."/>
            <person name="Okwuonu G."/>
            <person name="Ongeri F."/>
            <person name="Patil S."/>
            <person name="Petrosino J."/>
            <person name="Pham C."/>
            <person name="Pham P."/>
            <person name="Pu L.-L."/>
            <person name="Puazo M."/>
            <person name="Raj R."/>
            <person name="Reid J."/>
            <person name="Rouhana J."/>
            <person name="Saada N."/>
            <person name="Shang Y."/>
            <person name="Simmons D."/>
            <person name="Thornton R."/>
            <person name="Warren J."/>
            <person name="Weissenberger G."/>
            <person name="Zhang J."/>
            <person name="Zhang L."/>
            <person name="Zhou C."/>
            <person name="Zhu D."/>
            <person name="Muzny D."/>
            <person name="Worley K."/>
            <person name="Gibbs R."/>
        </authorList>
    </citation>
    <scope>NUCLEOTIDE SEQUENCE [LARGE SCALE GENOMIC DNA]</scope>
    <source>
        <strain evidence="10 11">ATCC 43531</strain>
    </source>
</reference>
<dbReference type="InterPro" id="IPR003593">
    <property type="entry name" value="AAA+_ATPase"/>
</dbReference>
<feature type="domain" description="ABC transporter" evidence="8">
    <location>
        <begin position="329"/>
        <end position="538"/>
    </location>
</feature>
<keyword evidence="3" id="KW-0547">Nucleotide-binding</keyword>
<evidence type="ECO:0000259" key="9">
    <source>
        <dbReference type="PROSITE" id="PS50929"/>
    </source>
</evidence>
<evidence type="ECO:0000259" key="8">
    <source>
        <dbReference type="PROSITE" id="PS50893"/>
    </source>
</evidence>
<evidence type="ECO:0000256" key="7">
    <source>
        <dbReference type="SAM" id="Phobius"/>
    </source>
</evidence>
<evidence type="ECO:0000313" key="10">
    <source>
        <dbReference type="EMBL" id="EEQ48530.1"/>
    </source>
</evidence>
<evidence type="ECO:0000256" key="6">
    <source>
        <dbReference type="ARBA" id="ARBA00023136"/>
    </source>
</evidence>
<evidence type="ECO:0000256" key="3">
    <source>
        <dbReference type="ARBA" id="ARBA00022741"/>
    </source>
</evidence>
<dbReference type="OrthoDB" id="9771903at2"/>
<dbReference type="PROSITE" id="PS50893">
    <property type="entry name" value="ABC_TRANSPORTER_2"/>
    <property type="match status" value="1"/>
</dbReference>
<dbReference type="EMBL" id="ACLA01000017">
    <property type="protein sequence ID" value="EEQ48530.1"/>
    <property type="molecule type" value="Genomic_DNA"/>
</dbReference>
<dbReference type="PANTHER" id="PTHR24221:SF653">
    <property type="entry name" value="TRANSPORT ATP-BINDING PROTEIN CYDC"/>
    <property type="match status" value="1"/>
</dbReference>
<name>C4V3Q5_9FIRM</name>
<dbReference type="GO" id="GO:0140359">
    <property type="term" value="F:ABC-type transporter activity"/>
    <property type="evidence" value="ECO:0007669"/>
    <property type="project" value="InterPro"/>
</dbReference>
<protein>
    <submittedName>
        <fullName evidence="10">Putative thiol reductant ABC exporter, CydC subunit</fullName>
    </submittedName>
</protein>
<dbReference type="InterPro" id="IPR011527">
    <property type="entry name" value="ABC1_TM_dom"/>
</dbReference>
<dbReference type="SUPFAM" id="SSF52540">
    <property type="entry name" value="P-loop containing nucleoside triphosphate hydrolases"/>
    <property type="match status" value="1"/>
</dbReference>
<dbReference type="AlphaFoldDB" id="C4V3Q5"/>
<accession>C4V3Q5</accession>
<dbReference type="Gene3D" id="1.20.1560.10">
    <property type="entry name" value="ABC transporter type 1, transmembrane domain"/>
    <property type="match status" value="1"/>
</dbReference>
<evidence type="ECO:0000256" key="2">
    <source>
        <dbReference type="ARBA" id="ARBA00022692"/>
    </source>
</evidence>
<dbReference type="InterPro" id="IPR003439">
    <property type="entry name" value="ABC_transporter-like_ATP-bd"/>
</dbReference>
<gene>
    <name evidence="10" type="ORF">HMPREF0908_1147</name>
</gene>